<accession>A0A813EX90</accession>
<gene>
    <name evidence="3" type="ORF">PGLA1383_LOCUS23872</name>
</gene>
<evidence type="ECO:0000313" key="4">
    <source>
        <dbReference type="Proteomes" id="UP000654075"/>
    </source>
</evidence>
<dbReference type="AlphaFoldDB" id="A0A813EX90"/>
<comment type="caution">
    <text evidence="3">The sequence shown here is derived from an EMBL/GenBank/DDBJ whole genome shotgun (WGS) entry which is preliminary data.</text>
</comment>
<dbReference type="Proteomes" id="UP000654075">
    <property type="component" value="Unassembled WGS sequence"/>
</dbReference>
<feature type="transmembrane region" description="Helical" evidence="2">
    <location>
        <begin position="147"/>
        <end position="165"/>
    </location>
</feature>
<name>A0A813EX90_POLGL</name>
<reference evidence="3" key="1">
    <citation type="submission" date="2021-02" db="EMBL/GenBank/DDBJ databases">
        <authorList>
            <person name="Dougan E. K."/>
            <person name="Rhodes N."/>
            <person name="Thang M."/>
            <person name="Chan C."/>
        </authorList>
    </citation>
    <scope>NUCLEOTIDE SEQUENCE</scope>
</reference>
<sequence>MAHLVQESQLGNGAASRASTWGMPMLQPSSARDPEMQQVSLEENDETESEEDSSTDEDSNRLEYTVSELFHQENLQKAIATKKSFNSPELWMLIFGNVLAVMAGLVDAVSLFVFQLTTTNMTGATADLGISIHDLNYEGGIDKVRKMALLVMFFTVGAFLCGLIIPGGKIHFGGKSFYGTALIAESILLIITSQIPEHEVAPYFAAMSAGLQNAMCSMHFGAVVRTTHVTGTLTDIGSTSGRAVMILLRRVWRRRKLGVLETAELEVDARKLKVLVPLFTSFFFGCFLGACLHKRMSYNAFLVPAAVTGTAGVVYTFMRETLKKAFQSYEVDRLNEDVGEMNSMLDRSRRALQLLIRRRPKSGEDAPDVESLDQQIRNMVERMHEVENVIEEMCQSEPVQSPAQHPAARHHTAHF</sequence>
<keyword evidence="2" id="KW-1133">Transmembrane helix</keyword>
<dbReference type="PANTHER" id="PTHR37314:SF4">
    <property type="entry name" value="UPF0700 TRANSMEMBRANE PROTEIN YOAK"/>
    <property type="match status" value="1"/>
</dbReference>
<feature type="transmembrane region" description="Helical" evidence="2">
    <location>
        <begin position="299"/>
        <end position="318"/>
    </location>
</feature>
<keyword evidence="2" id="KW-0812">Transmembrane</keyword>
<feature type="compositionally biased region" description="Polar residues" evidence="1">
    <location>
        <begin position="1"/>
        <end position="11"/>
    </location>
</feature>
<feature type="transmembrane region" description="Helical" evidence="2">
    <location>
        <begin position="274"/>
        <end position="292"/>
    </location>
</feature>
<proteinExistence type="predicted"/>
<keyword evidence="2" id="KW-0472">Membrane</keyword>
<evidence type="ECO:0000313" key="3">
    <source>
        <dbReference type="EMBL" id="CAE8605774.1"/>
    </source>
</evidence>
<evidence type="ECO:0000256" key="2">
    <source>
        <dbReference type="SAM" id="Phobius"/>
    </source>
</evidence>
<dbReference type="PANTHER" id="PTHR37314">
    <property type="entry name" value="SLR0142 PROTEIN"/>
    <property type="match status" value="1"/>
</dbReference>
<dbReference type="OrthoDB" id="5591616at2759"/>
<evidence type="ECO:0008006" key="5">
    <source>
        <dbReference type="Google" id="ProtNLM"/>
    </source>
</evidence>
<dbReference type="InterPro" id="IPR010699">
    <property type="entry name" value="DUF1275"/>
</dbReference>
<dbReference type="Pfam" id="PF06912">
    <property type="entry name" value="DUF1275"/>
    <property type="match status" value="1"/>
</dbReference>
<feature type="region of interest" description="Disordered" evidence="1">
    <location>
        <begin position="395"/>
        <end position="415"/>
    </location>
</feature>
<protein>
    <recommendedName>
        <fullName evidence="5">Transmembrane protein</fullName>
    </recommendedName>
</protein>
<organism evidence="3 4">
    <name type="scientific">Polarella glacialis</name>
    <name type="common">Dinoflagellate</name>
    <dbReference type="NCBI Taxonomy" id="89957"/>
    <lineage>
        <taxon>Eukaryota</taxon>
        <taxon>Sar</taxon>
        <taxon>Alveolata</taxon>
        <taxon>Dinophyceae</taxon>
        <taxon>Suessiales</taxon>
        <taxon>Suessiaceae</taxon>
        <taxon>Polarella</taxon>
    </lineage>
</organism>
<keyword evidence="4" id="KW-1185">Reference proteome</keyword>
<feature type="transmembrane region" description="Helical" evidence="2">
    <location>
        <begin position="90"/>
        <end position="114"/>
    </location>
</feature>
<feature type="region of interest" description="Disordered" evidence="1">
    <location>
        <begin position="1"/>
        <end position="60"/>
    </location>
</feature>
<dbReference type="EMBL" id="CAJNNV010018320">
    <property type="protein sequence ID" value="CAE8605774.1"/>
    <property type="molecule type" value="Genomic_DNA"/>
</dbReference>
<evidence type="ECO:0000256" key="1">
    <source>
        <dbReference type="SAM" id="MobiDB-lite"/>
    </source>
</evidence>
<feature type="compositionally biased region" description="Acidic residues" evidence="1">
    <location>
        <begin position="42"/>
        <end position="57"/>
    </location>
</feature>